<dbReference type="EMBL" id="CP031165">
    <property type="protein sequence ID" value="AXV09467.1"/>
    <property type="molecule type" value="Genomic_DNA"/>
</dbReference>
<accession>A0A346Y4S0</accession>
<gene>
    <name evidence="1" type="ORF">DVS28_a4809</name>
</gene>
<proteinExistence type="predicted"/>
<dbReference type="KEGG" id="euz:DVS28_a4809"/>
<name>A0A346Y4S0_9ACTN</name>
<dbReference type="AlphaFoldDB" id="A0A346Y4S0"/>
<reference evidence="1 2" key="1">
    <citation type="submission" date="2018-09" db="EMBL/GenBank/DDBJ databases">
        <title>Complete genome sequence of Euzebya sp. DY32-46 isolated from seawater of Pacific Ocean.</title>
        <authorList>
            <person name="Xu L."/>
            <person name="Wu Y.-H."/>
            <person name="Xu X.-W."/>
        </authorList>
    </citation>
    <scope>NUCLEOTIDE SEQUENCE [LARGE SCALE GENOMIC DNA]</scope>
    <source>
        <strain evidence="1 2">DY32-46</strain>
    </source>
</reference>
<dbReference type="Proteomes" id="UP000264006">
    <property type="component" value="Chromosome"/>
</dbReference>
<organism evidence="1 2">
    <name type="scientific">Euzebya pacifica</name>
    <dbReference type="NCBI Taxonomy" id="1608957"/>
    <lineage>
        <taxon>Bacteria</taxon>
        <taxon>Bacillati</taxon>
        <taxon>Actinomycetota</taxon>
        <taxon>Nitriliruptoria</taxon>
        <taxon>Euzebyales</taxon>
    </lineage>
</organism>
<evidence type="ECO:0000313" key="2">
    <source>
        <dbReference type="Proteomes" id="UP000264006"/>
    </source>
</evidence>
<sequence>MEHGCDGCEAVEPELWPLGTPIGHATINRARVVVFVVCLGLCDRCRPRTASLARGVG</sequence>
<keyword evidence="2" id="KW-1185">Reference proteome</keyword>
<evidence type="ECO:0000313" key="1">
    <source>
        <dbReference type="EMBL" id="AXV09467.1"/>
    </source>
</evidence>
<protein>
    <submittedName>
        <fullName evidence="1">Uncharacterized protein</fullName>
    </submittedName>
</protein>